<dbReference type="AlphaFoldDB" id="A0A816YJP9"/>
<gene>
    <name evidence="2" type="ORF">XDN619_LOCUS30376</name>
</gene>
<dbReference type="EMBL" id="CAJNRG010014986">
    <property type="protein sequence ID" value="CAF2160507.1"/>
    <property type="molecule type" value="Genomic_DNA"/>
</dbReference>
<dbReference type="Pfam" id="PF14529">
    <property type="entry name" value="Exo_endo_phos_2"/>
    <property type="match status" value="1"/>
</dbReference>
<evidence type="ECO:0000313" key="3">
    <source>
        <dbReference type="Proteomes" id="UP000663887"/>
    </source>
</evidence>
<sequence length="1042" mass="121243">MNPNSKEFIPNHRTESFHISTEALSRKQAQIFQELILEWTTTPTLNTLLANWEDRKKITSKMLNAKSELKIMLLNVSSLKHYLPDIFLLLESTPCPIVVFNGTHHHNDTVKLFSRHFSNYNVYWEAGSNNFGGVLIAIHRSIPVQRVDIFQNQSNIVVLDVGTTTDKFQLATCYSPPNEKLPINLFDKILERSTNTILLGDFNAKHQSWSDSIENQKDRVLFNWLSTNDLEIVNKHVATSTRSNATIDLILAPAHMIPSTSSYSVLPCIGNDHFPIIWTPAAKLQKRDCLYPVKRTYWTLVKLFLTFTFSYWNNQHSKTDDSLQFFSSYERFLSLLVFRLTYVYFCKAYKPSLPPHIIKLIHQKKTLLRLVRKTKHPFFITQLRTYSTIIRKEIFAHKRLSWREYCTTLNEGDVKQFWKKARRHFSETNPPLNGFLLSDGNVISSPNEMCEISRSFYEEQFSKHLKTSCPIEVEAEYIDKQLENEIKQSNPTAPSIKINEIRKTILSLKNKSSSGIDGVSNKMIKLLPASHYSFICSSFNYFMSHLCMPSHWKTAKMILLSKTKTNIININDTRPISLLPCFSKLYEKVFLRYFYQWVNDNGILPDEQSGFRPGHNMAVRLVSIVDQIGQSLSVNTATAGIFVDFKSAFNQLWFSGLVLKLHRLNCPIYLIAWLRNYLCERSAYIDMNGTISSTFCLHKGVPQGSCIGPVIFIVYHYDILNSISMLHWKHLFADDLAILICSSANWSSKTLIPNLIQQIKHVVTSLMSYSSMWKQPINFQKTFWMLFHRQIAPIIPPYIDCDGHRITSCKKMKYLGTILDCKLSFTSHLSFVESKIRKNSSILKYLSSGRVLTEDTAYRLYNAYIRPYYQSILNIYPIISRTKQNHLEAINRKMFRTIHHWYDATNDEISNLPKYKSINKLTQQINDIDVQGYFNDWHDNLLENDYDHPLFDNKEMLCSYSRKSLEDRNHKWSLQMAITFVFREFLDKTRTQSSWSRSLDLSRLKKSFIPNMKQKTIVKEMIQYAVNDCLAVTKLTKLLDLT</sequence>
<dbReference type="InterPro" id="IPR005135">
    <property type="entry name" value="Endo/exonuclease/phosphatase"/>
</dbReference>
<dbReference type="SUPFAM" id="SSF56672">
    <property type="entry name" value="DNA/RNA polymerases"/>
    <property type="match status" value="1"/>
</dbReference>
<dbReference type="InterPro" id="IPR043502">
    <property type="entry name" value="DNA/RNA_pol_sf"/>
</dbReference>
<dbReference type="Proteomes" id="UP000663887">
    <property type="component" value="Unassembled WGS sequence"/>
</dbReference>
<accession>A0A816YJP9</accession>
<name>A0A816YJP9_9BILA</name>
<comment type="caution">
    <text evidence="2">The sequence shown here is derived from an EMBL/GenBank/DDBJ whole genome shotgun (WGS) entry which is preliminary data.</text>
</comment>
<dbReference type="SUPFAM" id="SSF56219">
    <property type="entry name" value="DNase I-like"/>
    <property type="match status" value="1"/>
</dbReference>
<reference evidence="2" key="1">
    <citation type="submission" date="2021-02" db="EMBL/GenBank/DDBJ databases">
        <authorList>
            <person name="Nowell W R."/>
        </authorList>
    </citation>
    <scope>NUCLEOTIDE SEQUENCE</scope>
</reference>
<dbReference type="PANTHER" id="PTHR36688:SF1">
    <property type="entry name" value="ENDONUCLEASE_EXONUCLEASE_PHOSPHATASE DOMAIN-CONTAINING PROTEIN"/>
    <property type="match status" value="1"/>
</dbReference>
<evidence type="ECO:0000259" key="1">
    <source>
        <dbReference type="PROSITE" id="PS50878"/>
    </source>
</evidence>
<dbReference type="PANTHER" id="PTHR36688">
    <property type="entry name" value="ENDO/EXONUCLEASE/PHOSPHATASE DOMAIN-CONTAINING PROTEIN"/>
    <property type="match status" value="1"/>
</dbReference>
<dbReference type="InterPro" id="IPR000477">
    <property type="entry name" value="RT_dom"/>
</dbReference>
<dbReference type="Pfam" id="PF00078">
    <property type="entry name" value="RVT_1"/>
    <property type="match status" value="1"/>
</dbReference>
<evidence type="ECO:0000313" key="2">
    <source>
        <dbReference type="EMBL" id="CAF2160507.1"/>
    </source>
</evidence>
<feature type="domain" description="Reverse transcriptase" evidence="1">
    <location>
        <begin position="541"/>
        <end position="819"/>
    </location>
</feature>
<organism evidence="2 3">
    <name type="scientific">Rotaria magnacalcarata</name>
    <dbReference type="NCBI Taxonomy" id="392030"/>
    <lineage>
        <taxon>Eukaryota</taxon>
        <taxon>Metazoa</taxon>
        <taxon>Spiralia</taxon>
        <taxon>Gnathifera</taxon>
        <taxon>Rotifera</taxon>
        <taxon>Eurotatoria</taxon>
        <taxon>Bdelloidea</taxon>
        <taxon>Philodinida</taxon>
        <taxon>Philodinidae</taxon>
        <taxon>Rotaria</taxon>
    </lineage>
</organism>
<dbReference type="PROSITE" id="PS50878">
    <property type="entry name" value="RT_POL"/>
    <property type="match status" value="1"/>
</dbReference>
<dbReference type="InterPro" id="IPR052560">
    <property type="entry name" value="RdDP_mobile_element"/>
</dbReference>
<protein>
    <recommendedName>
        <fullName evidence="1">Reverse transcriptase domain-containing protein</fullName>
    </recommendedName>
</protein>
<dbReference type="InterPro" id="IPR036691">
    <property type="entry name" value="Endo/exonu/phosph_ase_sf"/>
</dbReference>
<proteinExistence type="predicted"/>
<dbReference type="CDD" id="cd01650">
    <property type="entry name" value="RT_nLTR_like"/>
    <property type="match status" value="1"/>
</dbReference>
<dbReference type="Gene3D" id="3.60.10.10">
    <property type="entry name" value="Endonuclease/exonuclease/phosphatase"/>
    <property type="match status" value="1"/>
</dbReference>
<dbReference type="GO" id="GO:0003824">
    <property type="term" value="F:catalytic activity"/>
    <property type="evidence" value="ECO:0007669"/>
    <property type="project" value="InterPro"/>
</dbReference>